<accession>A0A5C4NQR8</accession>
<evidence type="ECO:0000256" key="5">
    <source>
        <dbReference type="ARBA" id="ARBA00023136"/>
    </source>
</evidence>
<dbReference type="RefSeq" id="WP_139079743.1">
    <property type="nucleotide sequence ID" value="NZ_VDFV01000001.1"/>
</dbReference>
<evidence type="ECO:0000256" key="2">
    <source>
        <dbReference type="ARBA" id="ARBA00022448"/>
    </source>
</evidence>
<dbReference type="Proteomes" id="UP000305709">
    <property type="component" value="Unassembled WGS sequence"/>
</dbReference>
<dbReference type="CDD" id="cd13553">
    <property type="entry name" value="PBP2_NrtA_CpmA_like"/>
    <property type="match status" value="1"/>
</dbReference>
<reference evidence="6 7" key="1">
    <citation type="submission" date="2019-06" db="EMBL/GenBank/DDBJ databases">
        <authorList>
            <person name="Jiang L."/>
        </authorList>
    </citation>
    <scope>NUCLEOTIDE SEQUENCE [LARGE SCALE GENOMIC DNA]</scope>
    <source>
        <strain evidence="6 7">YIM 48858</strain>
    </source>
</reference>
<proteinExistence type="predicted"/>
<dbReference type="GO" id="GO:0012505">
    <property type="term" value="C:endomembrane system"/>
    <property type="evidence" value="ECO:0007669"/>
    <property type="project" value="UniProtKB-SubCell"/>
</dbReference>
<dbReference type="PANTHER" id="PTHR30024:SF43">
    <property type="entry name" value="BLL4572 PROTEIN"/>
    <property type="match status" value="1"/>
</dbReference>
<comment type="subcellular location">
    <subcellularLocation>
        <location evidence="1">Endomembrane system</location>
    </subcellularLocation>
</comment>
<dbReference type="Pfam" id="PF13379">
    <property type="entry name" value="NMT1_2"/>
    <property type="match status" value="1"/>
</dbReference>
<gene>
    <name evidence="6" type="ORF">FHG71_01020</name>
</gene>
<name>A0A5C4NQR8_9RHOB</name>
<protein>
    <submittedName>
        <fullName evidence="6">ABC transporter substrate-binding protein</fullName>
    </submittedName>
</protein>
<keyword evidence="5" id="KW-0472">Membrane</keyword>
<dbReference type="EMBL" id="VDFV01000001">
    <property type="protein sequence ID" value="TNC74749.1"/>
    <property type="molecule type" value="Genomic_DNA"/>
</dbReference>
<keyword evidence="4" id="KW-0997">Cell inner membrane</keyword>
<keyword evidence="3" id="KW-1003">Cell membrane</keyword>
<dbReference type="SUPFAM" id="SSF53850">
    <property type="entry name" value="Periplasmic binding protein-like II"/>
    <property type="match status" value="1"/>
</dbReference>
<evidence type="ECO:0000256" key="4">
    <source>
        <dbReference type="ARBA" id="ARBA00022519"/>
    </source>
</evidence>
<organism evidence="6 7">
    <name type="scientific">Rubellimicrobium roseum</name>
    <dbReference type="NCBI Taxonomy" id="687525"/>
    <lineage>
        <taxon>Bacteria</taxon>
        <taxon>Pseudomonadati</taxon>
        <taxon>Pseudomonadota</taxon>
        <taxon>Alphaproteobacteria</taxon>
        <taxon>Rhodobacterales</taxon>
        <taxon>Roseobacteraceae</taxon>
        <taxon>Rubellimicrobium</taxon>
    </lineage>
</organism>
<dbReference type="OrthoDB" id="570524at2"/>
<keyword evidence="2" id="KW-0813">Transport</keyword>
<dbReference type="InterPro" id="IPR044527">
    <property type="entry name" value="NrtA/CpmA_ABC-bd_dom"/>
</dbReference>
<comment type="caution">
    <text evidence="6">The sequence shown here is derived from an EMBL/GenBank/DDBJ whole genome shotgun (WGS) entry which is preliminary data.</text>
</comment>
<sequence>MTHRIAAGFLPLLDSALLVTAQARGFAAAEGVDLLLLPETSWATLRDRLAVGQMQVAHMLGPLPIAGNLGLWPLPARTVVPMALGLGGNAVTVSNALWTLMAREGATPDLAPAPNGRALRAVVARRARDGWARLRFGVVHPHSGHNYELRYWLAACGLDPSRDVEIAVLPPSFMPEALVAGTLDGFCAGEPWNTAAVLRGAGRIATVKAAIWRNSPEKVLAAEATWADRNPEALDALLRALHRASLWCAEPANQAELAALLAERIGCPPDWLRPALAGEILAGPGLTTRVPDFFVPQASAATFPWKSHALWFYSQMVRWGQVVPGPEAAAAARESYRPDLWRRALRPLGVAQPAANAKVEGALDRPTPVGSTGPSLVLGPDGFFDGQRFDPDSLDAYIATQAGSSTAHEA</sequence>
<dbReference type="PANTHER" id="PTHR30024">
    <property type="entry name" value="ALIPHATIC SULFONATES-BINDING PROTEIN-RELATED"/>
    <property type="match status" value="1"/>
</dbReference>
<evidence type="ECO:0000313" key="7">
    <source>
        <dbReference type="Proteomes" id="UP000305709"/>
    </source>
</evidence>
<evidence type="ECO:0000256" key="1">
    <source>
        <dbReference type="ARBA" id="ARBA00004308"/>
    </source>
</evidence>
<dbReference type="Gene3D" id="3.40.190.10">
    <property type="entry name" value="Periplasmic binding protein-like II"/>
    <property type="match status" value="2"/>
</dbReference>
<keyword evidence="7" id="KW-1185">Reference proteome</keyword>
<evidence type="ECO:0000256" key="3">
    <source>
        <dbReference type="ARBA" id="ARBA00022475"/>
    </source>
</evidence>
<dbReference type="AlphaFoldDB" id="A0A5C4NQR8"/>
<evidence type="ECO:0000313" key="6">
    <source>
        <dbReference type="EMBL" id="TNC74749.1"/>
    </source>
</evidence>